<organism evidence="1 2">
    <name type="scientific">Nitrospira japonica</name>
    <dbReference type="NCBI Taxonomy" id="1325564"/>
    <lineage>
        <taxon>Bacteria</taxon>
        <taxon>Pseudomonadati</taxon>
        <taxon>Nitrospirota</taxon>
        <taxon>Nitrospiria</taxon>
        <taxon>Nitrospirales</taxon>
        <taxon>Nitrospiraceae</taxon>
        <taxon>Nitrospira</taxon>
    </lineage>
</organism>
<gene>
    <name evidence="1" type="ORF">NSJP_1950</name>
</gene>
<evidence type="ECO:0000313" key="2">
    <source>
        <dbReference type="Proteomes" id="UP000192042"/>
    </source>
</evidence>
<evidence type="ECO:0000313" key="1">
    <source>
        <dbReference type="EMBL" id="SLM48122.1"/>
    </source>
</evidence>
<keyword evidence="2" id="KW-1185">Reference proteome</keyword>
<dbReference type="KEGG" id="nja:NSJP_1950"/>
<sequence>MGQPENLHDDASGEFVRLSLYLYLLPKMLGDAGTQEASLRTFHDHYEVAGRRRAIELVASPDTQYDMTVPTGIESRRSHIRISSFPHLTQRPMSKPLHDHAYVSEFIQVGSCH</sequence>
<reference evidence="1 2" key="1">
    <citation type="submission" date="2017-03" db="EMBL/GenBank/DDBJ databases">
        <authorList>
            <person name="Afonso C.L."/>
            <person name="Miller P.J."/>
            <person name="Scott M.A."/>
            <person name="Spackman E."/>
            <person name="Goraichik I."/>
            <person name="Dimitrov K.M."/>
            <person name="Suarez D.L."/>
            <person name="Swayne D.E."/>
        </authorList>
    </citation>
    <scope>NUCLEOTIDE SEQUENCE [LARGE SCALE GENOMIC DNA]</scope>
    <source>
        <strain evidence="1">Genome sequencing of Nitrospira japonica strain NJ11</strain>
    </source>
</reference>
<dbReference type="AlphaFoldDB" id="A0A1W1I549"/>
<proteinExistence type="predicted"/>
<protein>
    <submittedName>
        <fullName evidence="1">Uncharacterized protein</fullName>
    </submittedName>
</protein>
<accession>A0A1W1I549</accession>
<dbReference type="EMBL" id="LT828648">
    <property type="protein sequence ID" value="SLM48122.1"/>
    <property type="molecule type" value="Genomic_DNA"/>
</dbReference>
<dbReference type="Proteomes" id="UP000192042">
    <property type="component" value="Chromosome I"/>
</dbReference>
<name>A0A1W1I549_9BACT</name>